<dbReference type="InterPro" id="IPR013767">
    <property type="entry name" value="PAS_fold"/>
</dbReference>
<organism evidence="5 6">
    <name type="scientific">Pigmentiphaga aceris</name>
    <dbReference type="NCBI Taxonomy" id="1940612"/>
    <lineage>
        <taxon>Bacteria</taxon>
        <taxon>Pseudomonadati</taxon>
        <taxon>Pseudomonadota</taxon>
        <taxon>Betaproteobacteria</taxon>
        <taxon>Burkholderiales</taxon>
        <taxon>Alcaligenaceae</taxon>
        <taxon>Pigmentiphaga</taxon>
    </lineage>
</organism>
<dbReference type="Gene3D" id="3.20.20.450">
    <property type="entry name" value="EAL domain"/>
    <property type="match status" value="1"/>
</dbReference>
<dbReference type="NCBIfam" id="TIGR00229">
    <property type="entry name" value="sensory_box"/>
    <property type="match status" value="2"/>
</dbReference>
<dbReference type="InterPro" id="IPR035919">
    <property type="entry name" value="EAL_sf"/>
</dbReference>
<dbReference type="PROSITE" id="PS50113">
    <property type="entry name" value="PAC"/>
    <property type="match status" value="1"/>
</dbReference>
<dbReference type="GO" id="GO:0006355">
    <property type="term" value="P:regulation of DNA-templated transcription"/>
    <property type="evidence" value="ECO:0007669"/>
    <property type="project" value="InterPro"/>
</dbReference>
<evidence type="ECO:0000313" key="6">
    <source>
        <dbReference type="Proteomes" id="UP000325161"/>
    </source>
</evidence>
<keyword evidence="6" id="KW-1185">Reference proteome</keyword>
<evidence type="ECO:0000259" key="1">
    <source>
        <dbReference type="PROSITE" id="PS50112"/>
    </source>
</evidence>
<dbReference type="InterPro" id="IPR000160">
    <property type="entry name" value="GGDEF_dom"/>
</dbReference>
<dbReference type="InterPro" id="IPR001633">
    <property type="entry name" value="EAL_dom"/>
</dbReference>
<evidence type="ECO:0000313" key="5">
    <source>
        <dbReference type="EMBL" id="QEI05410.1"/>
    </source>
</evidence>
<dbReference type="InterPro" id="IPR000014">
    <property type="entry name" value="PAS"/>
</dbReference>
<dbReference type="SMART" id="SM00091">
    <property type="entry name" value="PAS"/>
    <property type="match status" value="2"/>
</dbReference>
<dbReference type="SUPFAM" id="SSF141868">
    <property type="entry name" value="EAL domain-like"/>
    <property type="match status" value="1"/>
</dbReference>
<feature type="domain" description="EAL" evidence="3">
    <location>
        <begin position="445"/>
        <end position="696"/>
    </location>
</feature>
<feature type="domain" description="GGDEF" evidence="4">
    <location>
        <begin position="303"/>
        <end position="436"/>
    </location>
</feature>
<dbReference type="InterPro" id="IPR001610">
    <property type="entry name" value="PAC"/>
</dbReference>
<dbReference type="Pfam" id="PF00989">
    <property type="entry name" value="PAS"/>
    <property type="match status" value="1"/>
</dbReference>
<dbReference type="InterPro" id="IPR052155">
    <property type="entry name" value="Biofilm_reg_signaling"/>
</dbReference>
<dbReference type="SUPFAM" id="SSF55785">
    <property type="entry name" value="PYP-like sensor domain (PAS domain)"/>
    <property type="match status" value="2"/>
</dbReference>
<reference evidence="5 6" key="1">
    <citation type="submission" date="2019-08" db="EMBL/GenBank/DDBJ databases">
        <title>Amphibian skin-associated Pigmentiphaga: genome sequence and occurrence across geography and hosts.</title>
        <authorList>
            <person name="Bletz M.C."/>
            <person name="Bunk B."/>
            <person name="Sproeer C."/>
            <person name="Biwer P."/>
            <person name="Reiter S."/>
            <person name="Rabemananjara F.C.E."/>
            <person name="Schulz S."/>
            <person name="Overmann J."/>
            <person name="Vences M."/>
        </authorList>
    </citation>
    <scope>NUCLEOTIDE SEQUENCE [LARGE SCALE GENOMIC DNA]</scope>
    <source>
        <strain evidence="5 6">Mada1488</strain>
    </source>
</reference>
<dbReference type="InterPro" id="IPR043128">
    <property type="entry name" value="Rev_trsase/Diguanyl_cyclase"/>
</dbReference>
<dbReference type="PROSITE" id="PS50887">
    <property type="entry name" value="GGDEF"/>
    <property type="match status" value="1"/>
</dbReference>
<dbReference type="InterPro" id="IPR000700">
    <property type="entry name" value="PAS-assoc_C"/>
</dbReference>
<dbReference type="InterPro" id="IPR029787">
    <property type="entry name" value="Nucleotide_cyclase"/>
</dbReference>
<dbReference type="PROSITE" id="PS50883">
    <property type="entry name" value="EAL"/>
    <property type="match status" value="1"/>
</dbReference>
<dbReference type="OrthoDB" id="9813903at2"/>
<dbReference type="PANTHER" id="PTHR44757:SF2">
    <property type="entry name" value="BIOFILM ARCHITECTURE MAINTENANCE PROTEIN MBAA"/>
    <property type="match status" value="1"/>
</dbReference>
<dbReference type="SMART" id="SM00052">
    <property type="entry name" value="EAL"/>
    <property type="match status" value="1"/>
</dbReference>
<dbReference type="InterPro" id="IPR035965">
    <property type="entry name" value="PAS-like_dom_sf"/>
</dbReference>
<dbReference type="Gene3D" id="3.30.70.270">
    <property type="match status" value="1"/>
</dbReference>
<dbReference type="EMBL" id="CP043046">
    <property type="protein sequence ID" value="QEI05410.1"/>
    <property type="molecule type" value="Genomic_DNA"/>
</dbReference>
<dbReference type="KEGG" id="pacr:FXN63_05810"/>
<dbReference type="InterPro" id="IPR013656">
    <property type="entry name" value="PAS_4"/>
</dbReference>
<dbReference type="CDD" id="cd01948">
    <property type="entry name" value="EAL"/>
    <property type="match status" value="1"/>
</dbReference>
<evidence type="ECO:0000259" key="3">
    <source>
        <dbReference type="PROSITE" id="PS50883"/>
    </source>
</evidence>
<dbReference type="NCBIfam" id="TIGR00254">
    <property type="entry name" value="GGDEF"/>
    <property type="match status" value="1"/>
</dbReference>
<dbReference type="CDD" id="cd00130">
    <property type="entry name" value="PAS"/>
    <property type="match status" value="2"/>
</dbReference>
<gene>
    <name evidence="5" type="ORF">FXN63_05810</name>
</gene>
<dbReference type="SMART" id="SM00086">
    <property type="entry name" value="PAC"/>
    <property type="match status" value="2"/>
</dbReference>
<dbReference type="SMART" id="SM00267">
    <property type="entry name" value="GGDEF"/>
    <property type="match status" value="1"/>
</dbReference>
<feature type="domain" description="PAC" evidence="2">
    <location>
        <begin position="218"/>
        <end position="271"/>
    </location>
</feature>
<dbReference type="PROSITE" id="PS50112">
    <property type="entry name" value="PAS"/>
    <property type="match status" value="1"/>
</dbReference>
<dbReference type="Pfam" id="PF00563">
    <property type="entry name" value="EAL"/>
    <property type="match status" value="1"/>
</dbReference>
<evidence type="ECO:0000259" key="2">
    <source>
        <dbReference type="PROSITE" id="PS50113"/>
    </source>
</evidence>
<proteinExistence type="predicted"/>
<name>A0A5C0AX46_9BURK</name>
<accession>A0A5C0AX46</accession>
<dbReference type="Gene3D" id="3.30.450.20">
    <property type="entry name" value="PAS domain"/>
    <property type="match status" value="2"/>
</dbReference>
<evidence type="ECO:0000259" key="4">
    <source>
        <dbReference type="PROSITE" id="PS50887"/>
    </source>
</evidence>
<feature type="domain" description="PAS" evidence="1">
    <location>
        <begin position="14"/>
        <end position="62"/>
    </location>
</feature>
<dbReference type="SUPFAM" id="SSF55073">
    <property type="entry name" value="Nucleotide cyclase"/>
    <property type="match status" value="1"/>
</dbReference>
<dbReference type="RefSeq" id="WP_148813601.1">
    <property type="nucleotide sequence ID" value="NZ_CP043046.1"/>
</dbReference>
<dbReference type="CDD" id="cd01949">
    <property type="entry name" value="GGDEF"/>
    <property type="match status" value="1"/>
</dbReference>
<dbReference type="PANTHER" id="PTHR44757">
    <property type="entry name" value="DIGUANYLATE CYCLASE DGCP"/>
    <property type="match status" value="1"/>
</dbReference>
<dbReference type="AlphaFoldDB" id="A0A5C0AX46"/>
<dbReference type="Pfam" id="PF00990">
    <property type="entry name" value="GGDEF"/>
    <property type="match status" value="1"/>
</dbReference>
<dbReference type="Proteomes" id="UP000325161">
    <property type="component" value="Chromosome"/>
</dbReference>
<dbReference type="Pfam" id="PF08448">
    <property type="entry name" value="PAS_4"/>
    <property type="match status" value="1"/>
</dbReference>
<sequence length="696" mass="76679">MTPPPSFSAYSSELSELVATLFEAAVDGILVFDEKGLIQGLNQRASHIFGYASEDVIGSSILCLLAQIDAPDQTDDEAGLTVASTGFNLLPILTSRNLHGVRQDGRQFPMLITVSTHDMHGVRFHVAVCHDASEVGASSNAPGTSQGEPRHDLVARRNEVFCRFGTDFRLSFVNDAYCHFMAASREQLIGQDVFRGIGADDREKIVLNLRRLQGNGAHSRYVQQITLPTGERRWLEREDQLIENKDGAIVEYQSFGVDITERKLAEEHVHYLATHDVLTGCANRNLLGDRMQQAISDAKRHRATVVALFIDLDDFKLVNDRLGHRIGDDALTVIAQRLQNSLRDTDTLARVGGDEFVVVSELAGNAENASHIADRVLEAMAEPVEAGGELLSVGASIGISIYPDDASTPAELLHHADMAMYQAKSLGGRRFQFFTPAMQERATYSVNLAGRLRRAIDARQFELHYQPLFNLGSLKITGIEALLRWNDGSNGQVLPEHFLPFAIEHGLMASITRWVLRQACTDNRRLLDIGLLDVPVSVNMCSVLFQNGQFPRVLERVLADTALPSGNLELEITESIVMAESQAVAANLRAVKKMGVRLSLDDFGTGQSSLAQLRRVGFDRVKIDGSFTRTLPESGDSAAISVGILRMADAMGMQVVAEGIEKETQRNFLREHDCAIGQGYWYARPMPFDQLLLALK</sequence>
<protein>
    <submittedName>
        <fullName evidence="5">EAL domain-containing protein</fullName>
    </submittedName>
</protein>